<proteinExistence type="predicted"/>
<name>A0A3D9C951_9FLAO</name>
<gene>
    <name evidence="1" type="ORF">DRF65_11160</name>
</gene>
<evidence type="ECO:0000313" key="2">
    <source>
        <dbReference type="Proteomes" id="UP000256686"/>
    </source>
</evidence>
<keyword evidence="2" id="KW-1185">Reference proteome</keyword>
<dbReference type="Proteomes" id="UP000256686">
    <property type="component" value="Unassembled WGS sequence"/>
</dbReference>
<evidence type="ECO:0000313" key="1">
    <source>
        <dbReference type="EMBL" id="REC62264.1"/>
    </source>
</evidence>
<comment type="caution">
    <text evidence="1">The sequence shown here is derived from an EMBL/GenBank/DDBJ whole genome shotgun (WGS) entry which is preliminary data.</text>
</comment>
<sequence>MAACTGLPPFKHKTMKALHEMNNTQRAYEIARLFPQDLKALTLFIKSEIAHFKEKEEATRQAWPEQCSATADYWFDLIQSAEDIIAKFSVTLFRNPRVFADQFFYAHNAVFSIHCFVRYASSGKAPYLLRTAIALYFGEEEIVTIDFNTDKL</sequence>
<reference evidence="2" key="1">
    <citation type="submission" date="2018-06" db="EMBL/GenBank/DDBJ databases">
        <authorList>
            <person name="Lum Nde A."/>
            <person name="Hugo C."/>
        </authorList>
    </citation>
    <scope>NUCLEOTIDE SEQUENCE [LARGE SCALE GENOMIC DNA]</scope>
    <source>
        <strain evidence="2">1_F178</strain>
    </source>
</reference>
<accession>A0A3D9C951</accession>
<organism evidence="1 2">
    <name type="scientific">Chryseobacterium pennae</name>
    <dbReference type="NCBI Taxonomy" id="2258962"/>
    <lineage>
        <taxon>Bacteria</taxon>
        <taxon>Pseudomonadati</taxon>
        <taxon>Bacteroidota</taxon>
        <taxon>Flavobacteriia</taxon>
        <taxon>Flavobacteriales</taxon>
        <taxon>Weeksellaceae</taxon>
        <taxon>Chryseobacterium group</taxon>
        <taxon>Chryseobacterium</taxon>
    </lineage>
</organism>
<protein>
    <submittedName>
        <fullName evidence="1">Uncharacterized protein</fullName>
    </submittedName>
</protein>
<dbReference type="AlphaFoldDB" id="A0A3D9C951"/>
<dbReference type="EMBL" id="QNVT01000009">
    <property type="protein sequence ID" value="REC62264.1"/>
    <property type="molecule type" value="Genomic_DNA"/>
</dbReference>